<dbReference type="Gene3D" id="1.10.10.10">
    <property type="entry name" value="Winged helix-like DNA-binding domain superfamily/Winged helix DNA-binding domain"/>
    <property type="match status" value="1"/>
</dbReference>
<dbReference type="GO" id="GO:0003677">
    <property type="term" value="F:DNA binding"/>
    <property type="evidence" value="ECO:0007669"/>
    <property type="project" value="UniProtKB-UniRule"/>
</dbReference>
<dbReference type="GO" id="GO:0000160">
    <property type="term" value="P:phosphorelay signal transduction system"/>
    <property type="evidence" value="ECO:0007669"/>
    <property type="project" value="InterPro"/>
</dbReference>
<dbReference type="CDD" id="cd00383">
    <property type="entry name" value="trans_reg_C"/>
    <property type="match status" value="1"/>
</dbReference>
<dbReference type="Proteomes" id="UP000183407">
    <property type="component" value="Unassembled WGS sequence"/>
</dbReference>
<dbReference type="GO" id="GO:0006355">
    <property type="term" value="P:regulation of DNA-templated transcription"/>
    <property type="evidence" value="ECO:0007669"/>
    <property type="project" value="InterPro"/>
</dbReference>
<dbReference type="PROSITE" id="PS51755">
    <property type="entry name" value="OMPR_PHOB"/>
    <property type="match status" value="1"/>
</dbReference>
<feature type="DNA-binding region" description="OmpR/PhoB-type" evidence="2">
    <location>
        <begin position="299"/>
        <end position="391"/>
    </location>
</feature>
<dbReference type="InterPro" id="IPR039793">
    <property type="entry name" value="UROS/Hem4"/>
</dbReference>
<dbReference type="SMART" id="SM00862">
    <property type="entry name" value="Trans_reg_C"/>
    <property type="match status" value="1"/>
</dbReference>
<evidence type="ECO:0000313" key="4">
    <source>
        <dbReference type="EMBL" id="SEB46971.1"/>
    </source>
</evidence>
<dbReference type="CDD" id="cd06578">
    <property type="entry name" value="HemD"/>
    <property type="match status" value="1"/>
</dbReference>
<feature type="domain" description="OmpR/PhoB-type" evidence="3">
    <location>
        <begin position="299"/>
        <end position="391"/>
    </location>
</feature>
<dbReference type="InterPro" id="IPR016032">
    <property type="entry name" value="Sig_transdc_resp-reg_C-effctor"/>
</dbReference>
<organism evidence="4 5">
    <name type="scientific">Rhodococcus jostii</name>
    <dbReference type="NCBI Taxonomy" id="132919"/>
    <lineage>
        <taxon>Bacteria</taxon>
        <taxon>Bacillati</taxon>
        <taxon>Actinomycetota</taxon>
        <taxon>Actinomycetes</taxon>
        <taxon>Mycobacteriales</taxon>
        <taxon>Nocardiaceae</taxon>
        <taxon>Rhodococcus</taxon>
    </lineage>
</organism>
<evidence type="ECO:0000313" key="5">
    <source>
        <dbReference type="Proteomes" id="UP000183407"/>
    </source>
</evidence>
<evidence type="ECO:0000256" key="2">
    <source>
        <dbReference type="PROSITE-ProRule" id="PRU01091"/>
    </source>
</evidence>
<dbReference type="SUPFAM" id="SSF69618">
    <property type="entry name" value="HemD-like"/>
    <property type="match status" value="1"/>
</dbReference>
<accession>A0A1H4JKU9</accession>
<dbReference type="PANTHER" id="PTHR40082:SF1">
    <property type="entry name" value="BLR5956 PROTEIN"/>
    <property type="match status" value="1"/>
</dbReference>
<proteinExistence type="predicted"/>
<dbReference type="InterPro" id="IPR003754">
    <property type="entry name" value="4pyrrol_synth_uPrphyn_synth"/>
</dbReference>
<dbReference type="Pfam" id="PF02602">
    <property type="entry name" value="HEM4"/>
    <property type="match status" value="1"/>
</dbReference>
<dbReference type="SUPFAM" id="SSF46894">
    <property type="entry name" value="C-terminal effector domain of the bipartite response regulators"/>
    <property type="match status" value="1"/>
</dbReference>
<gene>
    <name evidence="4" type="ORF">SAMN04490220_0973</name>
</gene>
<sequence>MVELAYLARQVGFTNEASRRVVDDAKPLTGFTIGVTASRRADEFATFLTRRGATVIHAPAIRIIPLSDDTELRRVTRQIIDKPPEFVVVTTGIGFRGWMEAAAGWGERNAFKQALASTRLLARGTKAKGAVRAAELCEEWSPVSETMAEVLDHLVAQGIDGKRIAVQLDGAPTEGKVVGDLCDLLGCAGADVTAVPVYRWMPPEDPAPIDRMIDLIATRALDAVSFTSAPAVGALLARAKVTGTLEPILHAFRNDVLAACIGPVTSVPFIELEVPTTGPECPRLGELVWHIADELPRRAITIQVGGREFSIRGSCVLVDGEVRRLPPAAMTLIRVLGAQPGRVVPREELMSALPRGGDAHAVEVAVARLRASLRAPDAVQTVYKRGYRLALDPVEYVDMCRDGTV</sequence>
<dbReference type="InterPro" id="IPR036108">
    <property type="entry name" value="4pyrrol_syn_uPrphyn_synt_sf"/>
</dbReference>
<dbReference type="GO" id="GO:0004852">
    <property type="term" value="F:uroporphyrinogen-III synthase activity"/>
    <property type="evidence" value="ECO:0007669"/>
    <property type="project" value="InterPro"/>
</dbReference>
<keyword evidence="1 2" id="KW-0238">DNA-binding</keyword>
<dbReference type="InterPro" id="IPR036388">
    <property type="entry name" value="WH-like_DNA-bd_sf"/>
</dbReference>
<dbReference type="AlphaFoldDB" id="A0A1H4JKU9"/>
<dbReference type="Gene3D" id="3.40.50.10090">
    <property type="match status" value="2"/>
</dbReference>
<protein>
    <submittedName>
        <fullName evidence="4">Uroporphyrinogen-III synthase</fullName>
    </submittedName>
</protein>
<dbReference type="GO" id="GO:0006780">
    <property type="term" value="P:uroporphyrinogen III biosynthetic process"/>
    <property type="evidence" value="ECO:0007669"/>
    <property type="project" value="InterPro"/>
</dbReference>
<name>A0A1H4JKU9_RHOJO</name>
<evidence type="ECO:0000259" key="3">
    <source>
        <dbReference type="PROSITE" id="PS51755"/>
    </source>
</evidence>
<dbReference type="PANTHER" id="PTHR40082">
    <property type="entry name" value="BLR5956 PROTEIN"/>
    <property type="match status" value="1"/>
</dbReference>
<dbReference type="Pfam" id="PF00486">
    <property type="entry name" value="Trans_reg_C"/>
    <property type="match status" value="1"/>
</dbReference>
<dbReference type="EMBL" id="FNTL01000003">
    <property type="protein sequence ID" value="SEB46971.1"/>
    <property type="molecule type" value="Genomic_DNA"/>
</dbReference>
<reference evidence="5" key="1">
    <citation type="submission" date="2016-10" db="EMBL/GenBank/DDBJ databases">
        <authorList>
            <person name="Varghese N."/>
        </authorList>
    </citation>
    <scope>NUCLEOTIDE SEQUENCE [LARGE SCALE GENOMIC DNA]</scope>
    <source>
        <strain evidence="5">DSM 44719</strain>
    </source>
</reference>
<dbReference type="NCBIfam" id="NF005568">
    <property type="entry name" value="PRK07239.1"/>
    <property type="match status" value="1"/>
</dbReference>
<dbReference type="InterPro" id="IPR001867">
    <property type="entry name" value="OmpR/PhoB-type_DNA-bd"/>
</dbReference>
<evidence type="ECO:0000256" key="1">
    <source>
        <dbReference type="ARBA" id="ARBA00023125"/>
    </source>
</evidence>